<dbReference type="Pfam" id="PF26002">
    <property type="entry name" value="Beta-barrel_AprE"/>
    <property type="match status" value="1"/>
</dbReference>
<evidence type="ECO:0000256" key="5">
    <source>
        <dbReference type="ARBA" id="ARBA00022519"/>
    </source>
</evidence>
<evidence type="ECO:0000256" key="8">
    <source>
        <dbReference type="ARBA" id="ARBA00023136"/>
    </source>
</evidence>
<dbReference type="Pfam" id="PF25994">
    <property type="entry name" value="HH_AprE"/>
    <property type="match status" value="1"/>
</dbReference>
<evidence type="ECO:0000256" key="6">
    <source>
        <dbReference type="ARBA" id="ARBA00022692"/>
    </source>
</evidence>
<dbReference type="InterPro" id="IPR058781">
    <property type="entry name" value="HH_AprE-like"/>
</dbReference>
<protein>
    <recommendedName>
        <fullName evidence="9">Membrane fusion protein (MFP) family protein</fullName>
    </recommendedName>
</protein>
<dbReference type="PANTHER" id="PTHR30386">
    <property type="entry name" value="MEMBRANE FUSION SUBUNIT OF EMRAB-TOLC MULTIDRUG EFFLUX PUMP"/>
    <property type="match status" value="1"/>
</dbReference>
<evidence type="ECO:0000256" key="3">
    <source>
        <dbReference type="ARBA" id="ARBA00022448"/>
    </source>
</evidence>
<feature type="coiled-coil region" evidence="10">
    <location>
        <begin position="186"/>
        <end position="322"/>
    </location>
</feature>
<feature type="domain" description="AprE-like beta-barrel" evidence="13">
    <location>
        <begin position="358"/>
        <end position="447"/>
    </location>
</feature>
<keyword evidence="15" id="KW-1185">Reference proteome</keyword>
<dbReference type="PANTHER" id="PTHR30386:SF17">
    <property type="entry name" value="ALKALINE PROTEASE SECRETION PROTEIN APRE"/>
    <property type="match status" value="1"/>
</dbReference>
<comment type="subcellular location">
    <subcellularLocation>
        <location evidence="1 9">Cell inner membrane</location>
        <topology evidence="1 9">Single-pass membrane protein</topology>
    </subcellularLocation>
</comment>
<comment type="caution">
    <text evidence="14">The sequence shown here is derived from an EMBL/GenBank/DDBJ whole genome shotgun (WGS) entry which is preliminary data.</text>
</comment>
<dbReference type="InterPro" id="IPR010129">
    <property type="entry name" value="T1SS_HlyD"/>
</dbReference>
<evidence type="ECO:0000256" key="2">
    <source>
        <dbReference type="ARBA" id="ARBA00009477"/>
    </source>
</evidence>
<keyword evidence="8 9" id="KW-0472">Membrane</keyword>
<proteinExistence type="inferred from homology"/>
<sequence length="470" mass="52937">MADERDPRSNEGKTSSSDSTPAIDVTPAKQGGDTLEGEYSEKLPTSDKGYKRLGLVILLVAFGGFGTWALTASLAVAVVAPGNVSMESFKRTVQHLEGGIVREILIEDGEHVEAGQPLIILSDTQSRSQLEIARSQYLLNRAMEVRLFAEQQGLDHLDFPTELLDSEEPRVQQVLAVQQSLFTARRQSLIGSLESLDEQSQQMREQIEGLKSQIDVNTRRVRSLRSEAEDFRSLFREGLGDNQRLRELERQVMEYEGRIAQHRSEIASLKSRISENQLQKEVRRQEFQKEVGEQLRDAQAQIAEAEERIVSLRDQVERTTLHAPVSGTVVDRQVHTIGAVIRAGDPILDIVPGDDGFVVEARIPNRDIDHIYRGQHAEIRFSAFNQRLTNVIDGEIIYVSADSFEDEATGQRYYRARVRVTEEGKQDMTEQMQLLSGMPAEVMIRTGERTFASYIAKPITDMLARAMRED</sequence>
<dbReference type="InterPro" id="IPR058982">
    <property type="entry name" value="Beta-barrel_AprE"/>
</dbReference>
<evidence type="ECO:0000313" key="14">
    <source>
        <dbReference type="EMBL" id="MCG6658035.1"/>
    </source>
</evidence>
<name>A0ABS9PA72_9GAMM</name>
<organism evidence="14 15">
    <name type="scientific">Billgrantia campisalis</name>
    <dbReference type="NCBI Taxonomy" id="74661"/>
    <lineage>
        <taxon>Bacteria</taxon>
        <taxon>Pseudomonadati</taxon>
        <taxon>Pseudomonadota</taxon>
        <taxon>Gammaproteobacteria</taxon>
        <taxon>Oceanospirillales</taxon>
        <taxon>Halomonadaceae</taxon>
        <taxon>Billgrantia</taxon>
    </lineage>
</organism>
<feature type="compositionally biased region" description="Basic and acidic residues" evidence="11">
    <location>
        <begin position="1"/>
        <end position="11"/>
    </location>
</feature>
<evidence type="ECO:0000256" key="4">
    <source>
        <dbReference type="ARBA" id="ARBA00022475"/>
    </source>
</evidence>
<dbReference type="EMBL" id="JABFUC010000007">
    <property type="protein sequence ID" value="MCG6658035.1"/>
    <property type="molecule type" value="Genomic_DNA"/>
</dbReference>
<reference evidence="14 15" key="1">
    <citation type="submission" date="2020-05" db="EMBL/GenBank/DDBJ databases">
        <title>Comparative genomic analysis of denitrifying bacteria from Halomonas genus.</title>
        <authorList>
            <person name="Wang L."/>
            <person name="Shao Z."/>
        </authorList>
    </citation>
    <scope>NUCLEOTIDE SEQUENCE [LARGE SCALE GENOMIC DNA]</scope>
    <source>
        <strain evidence="14 15">A4</strain>
    </source>
</reference>
<keyword evidence="10" id="KW-0175">Coiled coil</keyword>
<dbReference type="Gene3D" id="2.40.30.170">
    <property type="match status" value="1"/>
</dbReference>
<dbReference type="NCBIfam" id="TIGR01843">
    <property type="entry name" value="type_I_hlyD"/>
    <property type="match status" value="1"/>
</dbReference>
<accession>A0ABS9PA72</accession>
<feature type="region of interest" description="Disordered" evidence="11">
    <location>
        <begin position="1"/>
        <end position="43"/>
    </location>
</feature>
<evidence type="ECO:0000313" key="15">
    <source>
        <dbReference type="Proteomes" id="UP000814385"/>
    </source>
</evidence>
<keyword evidence="3 9" id="KW-0813">Transport</keyword>
<dbReference type="RefSeq" id="WP_238977187.1">
    <property type="nucleotide sequence ID" value="NZ_JABFUC010000007.1"/>
</dbReference>
<gene>
    <name evidence="14" type="ORF">HOP52_09740</name>
</gene>
<keyword evidence="7 9" id="KW-1133">Transmembrane helix</keyword>
<evidence type="ECO:0000256" key="7">
    <source>
        <dbReference type="ARBA" id="ARBA00022989"/>
    </source>
</evidence>
<feature type="domain" description="AprE-like long alpha-helical hairpin" evidence="12">
    <location>
        <begin position="126"/>
        <end position="315"/>
    </location>
</feature>
<evidence type="ECO:0000259" key="13">
    <source>
        <dbReference type="Pfam" id="PF26002"/>
    </source>
</evidence>
<keyword evidence="4 9" id="KW-1003">Cell membrane</keyword>
<keyword evidence="5 9" id="KW-0997">Cell inner membrane</keyword>
<evidence type="ECO:0000259" key="12">
    <source>
        <dbReference type="Pfam" id="PF25994"/>
    </source>
</evidence>
<evidence type="ECO:0000256" key="11">
    <source>
        <dbReference type="SAM" id="MobiDB-lite"/>
    </source>
</evidence>
<dbReference type="Proteomes" id="UP000814385">
    <property type="component" value="Unassembled WGS sequence"/>
</dbReference>
<dbReference type="Gene3D" id="1.10.287.1490">
    <property type="match status" value="1"/>
</dbReference>
<dbReference type="InterPro" id="IPR050739">
    <property type="entry name" value="MFP"/>
</dbReference>
<evidence type="ECO:0000256" key="10">
    <source>
        <dbReference type="SAM" id="Coils"/>
    </source>
</evidence>
<dbReference type="PRINTS" id="PR01490">
    <property type="entry name" value="RTXTOXIND"/>
</dbReference>
<evidence type="ECO:0000256" key="9">
    <source>
        <dbReference type="RuleBase" id="RU365093"/>
    </source>
</evidence>
<keyword evidence="6 9" id="KW-0812">Transmembrane</keyword>
<comment type="similarity">
    <text evidence="2 9">Belongs to the membrane fusion protein (MFP) (TC 8.A.1) family.</text>
</comment>
<evidence type="ECO:0000256" key="1">
    <source>
        <dbReference type="ARBA" id="ARBA00004377"/>
    </source>
</evidence>
<feature type="transmembrane region" description="Helical" evidence="9">
    <location>
        <begin position="53"/>
        <end position="80"/>
    </location>
</feature>